<evidence type="ECO:0000313" key="2">
    <source>
        <dbReference type="EMBL" id="TPE55638.1"/>
    </source>
</evidence>
<dbReference type="Pfam" id="PF05099">
    <property type="entry name" value="TerB"/>
    <property type="match status" value="1"/>
</dbReference>
<dbReference type="OrthoDB" id="5294347at2"/>
<evidence type="ECO:0000259" key="1">
    <source>
        <dbReference type="Pfam" id="PF05099"/>
    </source>
</evidence>
<dbReference type="InterPro" id="IPR029024">
    <property type="entry name" value="TerB-like"/>
</dbReference>
<protein>
    <submittedName>
        <fullName evidence="2">TerB family tellurite resistance protein</fullName>
    </submittedName>
</protein>
<dbReference type="CDD" id="cd07313">
    <property type="entry name" value="terB_like_2"/>
    <property type="match status" value="1"/>
</dbReference>
<dbReference type="InterPro" id="IPR007791">
    <property type="entry name" value="DjlA_N"/>
</dbReference>
<keyword evidence="3" id="KW-1185">Reference proteome</keyword>
<name>A0A501X5A9_9GAMM</name>
<dbReference type="Gene3D" id="1.10.3680.10">
    <property type="entry name" value="TerB-like"/>
    <property type="match status" value="1"/>
</dbReference>
<comment type="caution">
    <text evidence="2">The sequence shown here is derived from an EMBL/GenBank/DDBJ whole genome shotgun (WGS) entry which is preliminary data.</text>
</comment>
<dbReference type="AlphaFoldDB" id="A0A501X5A9"/>
<organism evidence="2 3">
    <name type="scientific">Maribrevibacterium harenarium</name>
    <dbReference type="NCBI Taxonomy" id="2589817"/>
    <lineage>
        <taxon>Bacteria</taxon>
        <taxon>Pseudomonadati</taxon>
        <taxon>Pseudomonadota</taxon>
        <taxon>Gammaproteobacteria</taxon>
        <taxon>Oceanospirillales</taxon>
        <taxon>Oceanospirillaceae</taxon>
        <taxon>Maribrevibacterium</taxon>
    </lineage>
</organism>
<dbReference type="RefSeq" id="WP_140586770.1">
    <property type="nucleotide sequence ID" value="NZ_VFRR01000001.1"/>
</dbReference>
<dbReference type="SUPFAM" id="SSF158682">
    <property type="entry name" value="TerB-like"/>
    <property type="match status" value="1"/>
</dbReference>
<sequence length="147" mass="16821">MIQVLKQLFQQSIPQQAPQLSYQRAVAGLLMEVMFADHHIAPEEEIAIKTFLKEATDLGDDVDVLYEEAKQGFDEATDLYQFTKVINADASHLQKFELVKGLWHVAYADGDLDAHEDHRIRRISELLFMPHSEFIQAKLAVQQELAQ</sequence>
<feature type="domain" description="Co-chaperone DjlA N-terminal" evidence="1">
    <location>
        <begin position="24"/>
        <end position="138"/>
    </location>
</feature>
<proteinExistence type="predicted"/>
<evidence type="ECO:0000313" key="3">
    <source>
        <dbReference type="Proteomes" id="UP000315901"/>
    </source>
</evidence>
<reference evidence="2 3" key="1">
    <citation type="submission" date="2019-06" db="EMBL/GenBank/DDBJ databases">
        <title>A novel bacterium of genus Marinomonas, isolated from coastal sand.</title>
        <authorList>
            <person name="Huang H."/>
            <person name="Mo K."/>
            <person name="Hu Y."/>
        </authorList>
    </citation>
    <scope>NUCLEOTIDE SEQUENCE [LARGE SCALE GENOMIC DNA]</scope>
    <source>
        <strain evidence="2 3">HB171799</strain>
    </source>
</reference>
<gene>
    <name evidence="2" type="ORF">FJM67_00880</name>
</gene>
<dbReference type="EMBL" id="VFRR01000001">
    <property type="protein sequence ID" value="TPE55638.1"/>
    <property type="molecule type" value="Genomic_DNA"/>
</dbReference>
<dbReference type="Proteomes" id="UP000315901">
    <property type="component" value="Unassembled WGS sequence"/>
</dbReference>
<accession>A0A501X5A9</accession>